<feature type="non-terminal residue" evidence="2">
    <location>
        <position position="138"/>
    </location>
</feature>
<dbReference type="AlphaFoldDB" id="A0A699QB17"/>
<dbReference type="SUPFAM" id="SSF53098">
    <property type="entry name" value="Ribonuclease H-like"/>
    <property type="match status" value="1"/>
</dbReference>
<organism evidence="2">
    <name type="scientific">Tanacetum cinerariifolium</name>
    <name type="common">Dalmatian daisy</name>
    <name type="synonym">Chrysanthemum cinerariifolium</name>
    <dbReference type="NCBI Taxonomy" id="118510"/>
    <lineage>
        <taxon>Eukaryota</taxon>
        <taxon>Viridiplantae</taxon>
        <taxon>Streptophyta</taxon>
        <taxon>Embryophyta</taxon>
        <taxon>Tracheophyta</taxon>
        <taxon>Spermatophyta</taxon>
        <taxon>Magnoliopsida</taxon>
        <taxon>eudicotyledons</taxon>
        <taxon>Gunneridae</taxon>
        <taxon>Pentapetalae</taxon>
        <taxon>asterids</taxon>
        <taxon>campanulids</taxon>
        <taxon>Asterales</taxon>
        <taxon>Asteraceae</taxon>
        <taxon>Asteroideae</taxon>
        <taxon>Anthemideae</taxon>
        <taxon>Anthemidinae</taxon>
        <taxon>Tanacetum</taxon>
    </lineage>
</organism>
<dbReference type="PANTHER" id="PTHR42648:SF32">
    <property type="entry name" value="RIBONUCLEASE H-LIKE DOMAIN, GAG-PRE-INTEGRASE DOMAIN PROTEIN-RELATED"/>
    <property type="match status" value="1"/>
</dbReference>
<reference evidence="2" key="1">
    <citation type="journal article" date="2019" name="Sci. Rep.">
        <title>Draft genome of Tanacetum cinerariifolium, the natural source of mosquito coil.</title>
        <authorList>
            <person name="Yamashiro T."/>
            <person name="Shiraishi A."/>
            <person name="Satake H."/>
            <person name="Nakayama K."/>
        </authorList>
    </citation>
    <scope>NUCLEOTIDE SEQUENCE</scope>
</reference>
<comment type="caution">
    <text evidence="2">The sequence shown here is derived from an EMBL/GenBank/DDBJ whole genome shotgun (WGS) entry which is preliminary data.</text>
</comment>
<evidence type="ECO:0000313" key="2">
    <source>
        <dbReference type="EMBL" id="GFC61829.1"/>
    </source>
</evidence>
<feature type="domain" description="Retroviral polymerase SH3-like" evidence="1">
    <location>
        <begin position="55"/>
        <end position="110"/>
    </location>
</feature>
<gene>
    <name evidence="2" type="ORF">Tci_833799</name>
</gene>
<dbReference type="InterPro" id="IPR012337">
    <property type="entry name" value="RNaseH-like_sf"/>
</dbReference>
<dbReference type="InterPro" id="IPR039537">
    <property type="entry name" value="Retrotran_Ty1/copia-like"/>
</dbReference>
<dbReference type="Pfam" id="PF25597">
    <property type="entry name" value="SH3_retrovirus"/>
    <property type="match status" value="1"/>
</dbReference>
<proteinExistence type="predicted"/>
<dbReference type="InterPro" id="IPR057670">
    <property type="entry name" value="SH3_retrovirus"/>
</dbReference>
<accession>A0A699QB17</accession>
<evidence type="ECO:0000259" key="1">
    <source>
        <dbReference type="Pfam" id="PF25597"/>
    </source>
</evidence>
<protein>
    <submittedName>
        <fullName evidence="2">Ribonuclease H-like domain-containing protein</fullName>
    </submittedName>
</protein>
<dbReference type="PANTHER" id="PTHR42648">
    <property type="entry name" value="TRANSPOSASE, PUTATIVE-RELATED"/>
    <property type="match status" value="1"/>
</dbReference>
<name>A0A699QB17_TANCI</name>
<sequence length="138" mass="15778">MLANSKLPTTFWAEAVNTACYVQNKVLVVKPHNKTPYELFTSRTPALSFMRPFRCHVTILNTLDHLGKFNGKYDDGFFVGYSLNSKAFRVYNLKTMKVKENLHIRFLEDKPSIAGNGPNWLFDIDVLTKSMNYVPVVA</sequence>
<dbReference type="EMBL" id="BKCJ010991297">
    <property type="protein sequence ID" value="GFC61829.1"/>
    <property type="molecule type" value="Genomic_DNA"/>
</dbReference>